<feature type="transmembrane region" description="Helical" evidence="6">
    <location>
        <begin position="180"/>
        <end position="199"/>
    </location>
</feature>
<feature type="transmembrane region" description="Helical" evidence="6">
    <location>
        <begin position="294"/>
        <end position="313"/>
    </location>
</feature>
<reference evidence="8 9" key="1">
    <citation type="submission" date="2017-01" db="EMBL/GenBank/DDBJ databases">
        <title>Genome sequencing of Rhodoferax fermentans JCM 7819.</title>
        <authorList>
            <person name="Kim Y.J."/>
            <person name="Farh M.E.-A."/>
            <person name="Yang D.-C."/>
        </authorList>
    </citation>
    <scope>NUCLEOTIDE SEQUENCE [LARGE SCALE GENOMIC DNA]</scope>
    <source>
        <strain evidence="8 9">JCM 7819</strain>
    </source>
</reference>
<dbReference type="PANTHER" id="PTHR23513:SF6">
    <property type="entry name" value="MAJOR FACILITATOR SUPERFAMILY ASSOCIATED DOMAIN-CONTAINING PROTEIN"/>
    <property type="match status" value="1"/>
</dbReference>
<dbReference type="InterPro" id="IPR036259">
    <property type="entry name" value="MFS_trans_sf"/>
</dbReference>
<feature type="transmembrane region" description="Helical" evidence="6">
    <location>
        <begin position="266"/>
        <end position="287"/>
    </location>
</feature>
<dbReference type="Proteomes" id="UP000190750">
    <property type="component" value="Unassembled WGS sequence"/>
</dbReference>
<dbReference type="Pfam" id="PF07690">
    <property type="entry name" value="MFS_1"/>
    <property type="match status" value="1"/>
</dbReference>
<dbReference type="InterPro" id="IPR020846">
    <property type="entry name" value="MFS_dom"/>
</dbReference>
<feature type="transmembrane region" description="Helical" evidence="6">
    <location>
        <begin position="26"/>
        <end position="50"/>
    </location>
</feature>
<sequence>MLGATASDSDPLTQSTPSPWKWRFGLIYGGQALSLMGSALTQFVLLWWITDTTGDMSSLAFAGMVALLPQALLSPLADRYSRRVLMIAADAVSALCMLVLMLLFVTEQVALWHVYVMMGIRSAMQAFQMPAAEASVAMLVPTSFLPRAAGLNQTLQSLTMVAAAPLGALAISVLPMGWALGIDVITALLGIVPLLVLRIPQTFARQTGKHAMWGEFVEGVHLVWRIPGLRRLYGLLAAVVLVVMPTFTLVPLLVKTHFGGGAPEVALMEGLEGIGMILGGLLVTALAPQRKVPWVLAGLAASCLSMALTSLMPSGWFQAAVVCWIISGVTFALGNAPLVALLQTSIPNYLQGRALSLLNAVMGLAAPVGLLFGMPLGEWIGVRWMFVLLGLVGAVVALLGFTAKSIQALDDGL</sequence>
<evidence type="ECO:0000313" key="8">
    <source>
        <dbReference type="EMBL" id="OOV07919.1"/>
    </source>
</evidence>
<dbReference type="Gene3D" id="1.20.1250.20">
    <property type="entry name" value="MFS general substrate transporter like domains"/>
    <property type="match status" value="1"/>
</dbReference>
<keyword evidence="9" id="KW-1185">Reference proteome</keyword>
<dbReference type="EMBL" id="MTJN01000002">
    <property type="protein sequence ID" value="OOV07919.1"/>
    <property type="molecule type" value="Genomic_DNA"/>
</dbReference>
<dbReference type="PROSITE" id="PS50850">
    <property type="entry name" value="MFS"/>
    <property type="match status" value="1"/>
</dbReference>
<feature type="transmembrane region" description="Helical" evidence="6">
    <location>
        <begin position="56"/>
        <end position="77"/>
    </location>
</feature>
<evidence type="ECO:0000256" key="6">
    <source>
        <dbReference type="SAM" id="Phobius"/>
    </source>
</evidence>
<evidence type="ECO:0000313" key="9">
    <source>
        <dbReference type="Proteomes" id="UP000190750"/>
    </source>
</evidence>
<feature type="transmembrane region" description="Helical" evidence="6">
    <location>
        <begin position="380"/>
        <end position="401"/>
    </location>
</feature>
<dbReference type="SUPFAM" id="SSF103473">
    <property type="entry name" value="MFS general substrate transporter"/>
    <property type="match status" value="1"/>
</dbReference>
<dbReference type="STRING" id="28066.RF819_15385"/>
<evidence type="ECO:0000256" key="2">
    <source>
        <dbReference type="ARBA" id="ARBA00022475"/>
    </source>
</evidence>
<comment type="subcellular location">
    <subcellularLocation>
        <location evidence="1">Cell membrane</location>
        <topology evidence="1">Multi-pass membrane protein</topology>
    </subcellularLocation>
</comment>
<dbReference type="GO" id="GO:0005886">
    <property type="term" value="C:plasma membrane"/>
    <property type="evidence" value="ECO:0007669"/>
    <property type="project" value="UniProtKB-SubCell"/>
</dbReference>
<dbReference type="GO" id="GO:0022857">
    <property type="term" value="F:transmembrane transporter activity"/>
    <property type="evidence" value="ECO:0007669"/>
    <property type="project" value="InterPro"/>
</dbReference>
<feature type="transmembrane region" description="Helical" evidence="6">
    <location>
        <begin position="354"/>
        <end position="374"/>
    </location>
</feature>
<name>A0A1T1AUY5_RHOFE</name>
<dbReference type="PANTHER" id="PTHR23513">
    <property type="entry name" value="INTEGRAL MEMBRANE EFFLUX PROTEIN-RELATED"/>
    <property type="match status" value="1"/>
</dbReference>
<keyword evidence="5 6" id="KW-0472">Membrane</keyword>
<feature type="domain" description="Major facilitator superfamily (MFS) profile" evidence="7">
    <location>
        <begin position="222"/>
        <end position="413"/>
    </location>
</feature>
<dbReference type="CDD" id="cd06173">
    <property type="entry name" value="MFS_MefA_like"/>
    <property type="match status" value="1"/>
</dbReference>
<dbReference type="OrthoDB" id="9775268at2"/>
<feature type="transmembrane region" description="Helical" evidence="6">
    <location>
        <begin position="319"/>
        <end position="342"/>
    </location>
</feature>
<comment type="caution">
    <text evidence="8">The sequence shown here is derived from an EMBL/GenBank/DDBJ whole genome shotgun (WGS) entry which is preliminary data.</text>
</comment>
<protein>
    <recommendedName>
        <fullName evidence="7">Major facilitator superfamily (MFS) profile domain-containing protein</fullName>
    </recommendedName>
</protein>
<feature type="transmembrane region" description="Helical" evidence="6">
    <location>
        <begin position="232"/>
        <end position="254"/>
    </location>
</feature>
<accession>A0A1T1AUY5</accession>
<keyword evidence="2" id="KW-1003">Cell membrane</keyword>
<evidence type="ECO:0000256" key="1">
    <source>
        <dbReference type="ARBA" id="ARBA00004651"/>
    </source>
</evidence>
<evidence type="ECO:0000256" key="3">
    <source>
        <dbReference type="ARBA" id="ARBA00022692"/>
    </source>
</evidence>
<gene>
    <name evidence="8" type="ORF">RF819_15385</name>
</gene>
<dbReference type="InterPro" id="IPR011701">
    <property type="entry name" value="MFS"/>
</dbReference>
<proteinExistence type="predicted"/>
<organism evidence="8 9">
    <name type="scientific">Rhodoferax fermentans</name>
    <dbReference type="NCBI Taxonomy" id="28066"/>
    <lineage>
        <taxon>Bacteria</taxon>
        <taxon>Pseudomonadati</taxon>
        <taxon>Pseudomonadota</taxon>
        <taxon>Betaproteobacteria</taxon>
        <taxon>Burkholderiales</taxon>
        <taxon>Comamonadaceae</taxon>
        <taxon>Rhodoferax</taxon>
    </lineage>
</organism>
<keyword evidence="3 6" id="KW-0812">Transmembrane</keyword>
<keyword evidence="4 6" id="KW-1133">Transmembrane helix</keyword>
<dbReference type="AlphaFoldDB" id="A0A1T1AUY5"/>
<evidence type="ECO:0000259" key="7">
    <source>
        <dbReference type="PROSITE" id="PS50850"/>
    </source>
</evidence>
<evidence type="ECO:0000256" key="4">
    <source>
        <dbReference type="ARBA" id="ARBA00022989"/>
    </source>
</evidence>
<feature type="transmembrane region" description="Helical" evidence="6">
    <location>
        <begin position="84"/>
        <end position="106"/>
    </location>
</feature>
<evidence type="ECO:0000256" key="5">
    <source>
        <dbReference type="ARBA" id="ARBA00023136"/>
    </source>
</evidence>